<dbReference type="EnsemblMetazoa" id="GPPI043348-RA">
    <property type="protein sequence ID" value="GPPI043348-PA"/>
    <property type="gene ID" value="GPPI043348"/>
</dbReference>
<accession>A0A1B0BXC3</accession>
<sequence>MFDFCKFYQSVIISTREKHQTEAHVIEGVLKGKQNLKLTTATSDENAGFESTQSKLCRTDMYFVAEHLILIYPLTSDSECAEIIFRKRPQAHGENCCICGKSE</sequence>
<dbReference type="Proteomes" id="UP000092460">
    <property type="component" value="Unassembled WGS sequence"/>
</dbReference>
<dbReference type="EMBL" id="JXJN01022166">
    <property type="status" value="NOT_ANNOTATED_CDS"/>
    <property type="molecule type" value="Genomic_DNA"/>
</dbReference>
<reference evidence="1" key="2">
    <citation type="submission" date="2020-05" db="UniProtKB">
        <authorList>
            <consortium name="EnsemblMetazoa"/>
        </authorList>
    </citation>
    <scope>IDENTIFICATION</scope>
    <source>
        <strain evidence="1">IAEA</strain>
    </source>
</reference>
<dbReference type="AlphaFoldDB" id="A0A1B0BXC3"/>
<name>A0A1B0BXC3_9MUSC</name>
<proteinExistence type="predicted"/>
<dbReference type="VEuPathDB" id="VectorBase:GPPI043348"/>
<protein>
    <submittedName>
        <fullName evidence="1">Uncharacterized protein</fullName>
    </submittedName>
</protein>
<reference evidence="2" key="1">
    <citation type="submission" date="2015-01" db="EMBL/GenBank/DDBJ databases">
        <authorList>
            <person name="Aksoy S."/>
            <person name="Warren W."/>
            <person name="Wilson R.K."/>
        </authorList>
    </citation>
    <scope>NUCLEOTIDE SEQUENCE [LARGE SCALE GENOMIC DNA]</scope>
    <source>
        <strain evidence="2">IAEA</strain>
    </source>
</reference>
<organism evidence="1 2">
    <name type="scientific">Glossina palpalis gambiensis</name>
    <dbReference type="NCBI Taxonomy" id="67801"/>
    <lineage>
        <taxon>Eukaryota</taxon>
        <taxon>Metazoa</taxon>
        <taxon>Ecdysozoa</taxon>
        <taxon>Arthropoda</taxon>
        <taxon>Hexapoda</taxon>
        <taxon>Insecta</taxon>
        <taxon>Pterygota</taxon>
        <taxon>Neoptera</taxon>
        <taxon>Endopterygota</taxon>
        <taxon>Diptera</taxon>
        <taxon>Brachycera</taxon>
        <taxon>Muscomorpha</taxon>
        <taxon>Hippoboscoidea</taxon>
        <taxon>Glossinidae</taxon>
        <taxon>Glossina</taxon>
    </lineage>
</organism>
<keyword evidence="2" id="KW-1185">Reference proteome</keyword>
<evidence type="ECO:0000313" key="2">
    <source>
        <dbReference type="Proteomes" id="UP000092460"/>
    </source>
</evidence>
<evidence type="ECO:0000313" key="1">
    <source>
        <dbReference type="EnsemblMetazoa" id="GPPI043348-PA"/>
    </source>
</evidence>